<dbReference type="KEGG" id="auh:AWM75_07295"/>
<dbReference type="GO" id="GO:0005886">
    <property type="term" value="C:plasma membrane"/>
    <property type="evidence" value="ECO:0007669"/>
    <property type="project" value="TreeGrafter"/>
</dbReference>
<keyword evidence="3" id="KW-0812">Transmembrane</keyword>
<dbReference type="STRING" id="128944.AWM75_07295"/>
<evidence type="ECO:0000256" key="2">
    <source>
        <dbReference type="ARBA" id="ARBA00005268"/>
    </source>
</evidence>
<dbReference type="Proteomes" id="UP000062260">
    <property type="component" value="Chromosome"/>
</dbReference>
<organism evidence="6 7">
    <name type="scientific">Aerococcus urinaehominis</name>
    <dbReference type="NCBI Taxonomy" id="128944"/>
    <lineage>
        <taxon>Bacteria</taxon>
        <taxon>Bacillati</taxon>
        <taxon>Bacillota</taxon>
        <taxon>Bacilli</taxon>
        <taxon>Lactobacillales</taxon>
        <taxon>Aerococcaceae</taxon>
        <taxon>Aerococcus</taxon>
    </lineage>
</organism>
<keyword evidence="4" id="KW-1133">Transmembrane helix</keyword>
<evidence type="ECO:0000256" key="3">
    <source>
        <dbReference type="ARBA" id="ARBA00022692"/>
    </source>
</evidence>
<evidence type="ECO:0000256" key="4">
    <source>
        <dbReference type="ARBA" id="ARBA00022989"/>
    </source>
</evidence>
<proteinExistence type="inferred from homology"/>
<dbReference type="AlphaFoldDB" id="A0A0X8FM01"/>
<protein>
    <submittedName>
        <fullName evidence="6">Uncharacterized protein</fullName>
    </submittedName>
</protein>
<evidence type="ECO:0000256" key="1">
    <source>
        <dbReference type="ARBA" id="ARBA00004141"/>
    </source>
</evidence>
<dbReference type="OrthoDB" id="9791807at2"/>
<evidence type="ECO:0000256" key="5">
    <source>
        <dbReference type="ARBA" id="ARBA00023136"/>
    </source>
</evidence>
<keyword evidence="5" id="KW-0472">Membrane</keyword>
<dbReference type="PANTHER" id="PTHR30028:SF0">
    <property type="entry name" value="PROTEIN ALUMINUM SENSITIVE 3"/>
    <property type="match status" value="1"/>
</dbReference>
<evidence type="ECO:0000313" key="6">
    <source>
        <dbReference type="EMBL" id="AMB99778.1"/>
    </source>
</evidence>
<keyword evidence="7" id="KW-1185">Reference proteome</keyword>
<accession>A0A0X8FM01</accession>
<reference evidence="7" key="2">
    <citation type="submission" date="2016-01" db="EMBL/GenBank/DDBJ databases">
        <title>Six Aerococcus type strain genome sequencing and assembly using PacBio and Illumina Hiseq.</title>
        <authorList>
            <person name="Carkaci D."/>
            <person name="Dargis R."/>
            <person name="Nielsen X.C."/>
            <person name="Skovgaard O."/>
            <person name="Fuursted K."/>
            <person name="Christensen J.J."/>
        </authorList>
    </citation>
    <scope>NUCLEOTIDE SEQUENCE [LARGE SCALE GENOMIC DNA]</scope>
    <source>
        <strain evidence="7">CCUG42038B</strain>
    </source>
</reference>
<dbReference type="EMBL" id="CP014163">
    <property type="protein sequence ID" value="AMB99778.1"/>
    <property type="molecule type" value="Genomic_DNA"/>
</dbReference>
<dbReference type="RefSeq" id="WP_067980200.1">
    <property type="nucleotide sequence ID" value="NZ_CP014163.1"/>
</dbReference>
<comment type="similarity">
    <text evidence="2">Belongs to the UPF0014 family.</text>
</comment>
<name>A0A0X8FM01_9LACT</name>
<dbReference type="Pfam" id="PF03649">
    <property type="entry name" value="UPF0014"/>
    <property type="match status" value="1"/>
</dbReference>
<evidence type="ECO:0000313" key="7">
    <source>
        <dbReference type="Proteomes" id="UP000062260"/>
    </source>
</evidence>
<dbReference type="InterPro" id="IPR005226">
    <property type="entry name" value="UPF0014_fam"/>
</dbReference>
<gene>
    <name evidence="6" type="ORF">AWM75_07295</name>
</gene>
<reference evidence="6 7" key="1">
    <citation type="journal article" date="2016" name="Genome Announc.">
        <title>Complete Genome Sequences of Aerococcus christensenii CCUG 28831T, Aerococcus sanguinicola CCUG 43001T, Aerococcus urinae CCUG 36881T, Aerococcus urinaeequi CCUG 28094T, Aerococcus urinaehominis CCUG 42038 BT, and Aerococcus viridans CCUG 4311T.</title>
        <authorList>
            <person name="Carkaci D."/>
            <person name="Dargis R."/>
            <person name="Nielsen X.C."/>
            <person name="Skovgaard O."/>
            <person name="Fuursted K."/>
            <person name="Christensen J.J."/>
        </authorList>
    </citation>
    <scope>NUCLEOTIDE SEQUENCE [LARGE SCALE GENOMIC DNA]</scope>
    <source>
        <strain evidence="6 7">CCUG42038B</strain>
    </source>
</reference>
<dbReference type="PANTHER" id="PTHR30028">
    <property type="entry name" value="UPF0014 INNER MEMBRANE PROTEIN YBBM-RELATED"/>
    <property type="match status" value="1"/>
</dbReference>
<comment type="subcellular location">
    <subcellularLocation>
        <location evidence="1">Membrane</location>
        <topology evidence="1">Multi-pass membrane protein</topology>
    </subcellularLocation>
</comment>
<sequence>MNPALSVTPMSLVVAFSLVLIAMAIAHKEKLGLNKEIAVATVRMLIQLTVVGFLLTYVFQLDADWVTGIIMVLMAVNAAWNASKRAQGLPQAFKISILSLFLGVFTALAVLLVSGSLQFIPQQMIPITGMLVGNAMNIIGLSFRNLRSGFQAQAQQVQERIALGANPKQASFEIIRQAIKGSLQPTIDSTKMVGLVTLPGMMTGMMFAGAVPTTAVMYQIMIYFMIMATASITATAAIYQAYRAFFDGEGRLNRQSLED</sequence>